<dbReference type="InterPro" id="IPR004873">
    <property type="entry name" value="BURP_dom"/>
</dbReference>
<gene>
    <name evidence="2" type="ORF">KC19_6G204200</name>
</gene>
<accession>A0A8T0HJP9</accession>
<name>A0A8T0HJP9_CERPU</name>
<dbReference type="PANTHER" id="PTHR31236">
    <property type="entry name" value="BURP DOMAIN PROTEIN USPL1-LIKE"/>
    <property type="match status" value="1"/>
</dbReference>
<reference evidence="2 3" key="1">
    <citation type="submission" date="2020-06" db="EMBL/GenBank/DDBJ databases">
        <title>WGS assembly of Ceratodon purpureus strain R40.</title>
        <authorList>
            <person name="Carey S.B."/>
            <person name="Jenkins J."/>
            <person name="Shu S."/>
            <person name="Lovell J.T."/>
            <person name="Sreedasyam A."/>
            <person name="Maumus F."/>
            <person name="Tiley G.P."/>
            <person name="Fernandez-Pozo N."/>
            <person name="Barry K."/>
            <person name="Chen C."/>
            <person name="Wang M."/>
            <person name="Lipzen A."/>
            <person name="Daum C."/>
            <person name="Saski C.A."/>
            <person name="Payton A.C."/>
            <person name="Mcbreen J.C."/>
            <person name="Conrad R.E."/>
            <person name="Kollar L.M."/>
            <person name="Olsson S."/>
            <person name="Huttunen S."/>
            <person name="Landis J.B."/>
            <person name="Wickett N.J."/>
            <person name="Johnson M.G."/>
            <person name="Rensing S.A."/>
            <person name="Grimwood J."/>
            <person name="Schmutz J."/>
            <person name="Mcdaniel S.F."/>
        </authorList>
    </citation>
    <scope>NUCLEOTIDE SEQUENCE [LARGE SCALE GENOMIC DNA]</scope>
    <source>
        <strain evidence="2 3">R40</strain>
    </source>
</reference>
<dbReference type="InterPro" id="IPR044816">
    <property type="entry name" value="BURP"/>
</dbReference>
<dbReference type="PANTHER" id="PTHR31236:SF45">
    <property type="entry name" value="BURP DOMAIN-CONTAINING PROTEIN"/>
    <property type="match status" value="1"/>
</dbReference>
<sequence length="405" mass="44283">MPIYITVHSLDSPSFSYLVKKEQINFAWTRNSLLMASSNSMLMMLFLLVGIGACVAIEGISGQGTNVGKETAVENLGRVTMPSILMDYASPLDTKAASLYAAKIEDGSIAQHAKDFCTEAKLLCDADVNLVDPSLDISLKSLLEGGNLLERAKAMVDASQAMFFGPKDLVAGKDIKMPTTFHDQYPTTSFLPESLAKLMPLSGDKIAELLQKLNIPPTSNLAVMMSRTMSRCDAKTPRSTTMSTKESSEGMCVTSMEDMTKFVADRFPQDTRINALERTIPAATDAAPFNAKTGTSTFKVLDVKEYEHSVVCHKNMFPFAVYECHNMDINKDKNVEDNMKLYAVAMESHEDGRRMNQIASCRADAVGTEKTRKIVPGPLATEAAACHWLSDAFVWAPTTGAETKH</sequence>
<dbReference type="SMART" id="SM01045">
    <property type="entry name" value="BURP"/>
    <property type="match status" value="1"/>
</dbReference>
<evidence type="ECO:0000313" key="3">
    <source>
        <dbReference type="Proteomes" id="UP000822688"/>
    </source>
</evidence>
<evidence type="ECO:0000259" key="1">
    <source>
        <dbReference type="PROSITE" id="PS51277"/>
    </source>
</evidence>
<organism evidence="2 3">
    <name type="scientific">Ceratodon purpureus</name>
    <name type="common">Fire moss</name>
    <name type="synonym">Dicranum purpureum</name>
    <dbReference type="NCBI Taxonomy" id="3225"/>
    <lineage>
        <taxon>Eukaryota</taxon>
        <taxon>Viridiplantae</taxon>
        <taxon>Streptophyta</taxon>
        <taxon>Embryophyta</taxon>
        <taxon>Bryophyta</taxon>
        <taxon>Bryophytina</taxon>
        <taxon>Bryopsida</taxon>
        <taxon>Dicranidae</taxon>
        <taxon>Pseudoditrichales</taxon>
        <taxon>Ditrichaceae</taxon>
        <taxon>Ceratodon</taxon>
    </lineage>
</organism>
<dbReference type="Pfam" id="PF03181">
    <property type="entry name" value="BURP"/>
    <property type="match status" value="1"/>
</dbReference>
<dbReference type="PROSITE" id="PS51277">
    <property type="entry name" value="BURP"/>
    <property type="match status" value="1"/>
</dbReference>
<dbReference type="Proteomes" id="UP000822688">
    <property type="component" value="Chromosome 6"/>
</dbReference>
<feature type="domain" description="BURP" evidence="1">
    <location>
        <begin position="163"/>
        <end position="399"/>
    </location>
</feature>
<dbReference type="EMBL" id="CM026427">
    <property type="protein sequence ID" value="KAG0571003.1"/>
    <property type="molecule type" value="Genomic_DNA"/>
</dbReference>
<keyword evidence="3" id="KW-1185">Reference proteome</keyword>
<proteinExistence type="predicted"/>
<dbReference type="AlphaFoldDB" id="A0A8T0HJP9"/>
<protein>
    <recommendedName>
        <fullName evidence="1">BURP domain-containing protein</fullName>
    </recommendedName>
</protein>
<evidence type="ECO:0000313" key="2">
    <source>
        <dbReference type="EMBL" id="KAG0571003.1"/>
    </source>
</evidence>
<comment type="caution">
    <text evidence="2">The sequence shown here is derived from an EMBL/GenBank/DDBJ whole genome shotgun (WGS) entry which is preliminary data.</text>
</comment>